<organism evidence="2 3">
    <name type="scientific">Halocatena marina</name>
    <dbReference type="NCBI Taxonomy" id="2934937"/>
    <lineage>
        <taxon>Archaea</taxon>
        <taxon>Methanobacteriati</taxon>
        <taxon>Methanobacteriota</taxon>
        <taxon>Stenosarchaea group</taxon>
        <taxon>Halobacteria</taxon>
        <taxon>Halobacteriales</taxon>
        <taxon>Natronomonadaceae</taxon>
        <taxon>Halocatena</taxon>
    </lineage>
</organism>
<dbReference type="AlphaFoldDB" id="A0ABD5YWE5"/>
<sequence>ANLFFALPTAYAIGRTARSVASIPFFGVGATAVPVMLVFLATFRTLERIGSIEAEDLLLMSVHPRAIVVGLIGAEVGRLAAWFGVPLVAFAAAFTLGLGSPSFLITTGIVTLPLICWAAVWGYACGIGVLRVLRRLPGIHRALKVGWVLAMLGLIVASQFVGHFIAEEGLSIQAFLSSLTFASLADYIALAFVGTPLAQPISAYALGILTALVTLTPVGLVIAARQASKLWFTDVESRDGTQGTKISTGGFTAPRPFVWTRSGRIAWGFLVRGVRQPQELSHLVMILFFIGPLGPTVVSASGDALGPLVAGIGVGLGTYLAGATFGLNPLGDDQPQLPLLLLTDTEPRTIIQGRQLASCAVGGPVAVLVPLISVLLGTTLLSGLAFAVVGIGMCLAAAHFAVGLGSAYPIYEEREFWGTETVVPSTLVMMVYQFVVGGGTVLGLLMTWYVVTGQLVVTAVFSVGFGVYLLLTVGVSYWSYRYAIRRYRRHTLD</sequence>
<feature type="transmembrane region" description="Helical" evidence="1">
    <location>
        <begin position="110"/>
        <end position="133"/>
    </location>
</feature>
<feature type="transmembrane region" description="Helical" evidence="1">
    <location>
        <begin position="457"/>
        <end position="480"/>
    </location>
</feature>
<evidence type="ECO:0000256" key="1">
    <source>
        <dbReference type="SAM" id="Phobius"/>
    </source>
</evidence>
<proteinExistence type="predicted"/>
<feature type="transmembrane region" description="Helical" evidence="1">
    <location>
        <begin position="145"/>
        <end position="162"/>
    </location>
</feature>
<gene>
    <name evidence="2" type="ORF">ACFQL7_28750</name>
</gene>
<protein>
    <submittedName>
        <fullName evidence="2">Uncharacterized protein</fullName>
    </submittedName>
</protein>
<feature type="transmembrane region" description="Helical" evidence="1">
    <location>
        <begin position="201"/>
        <end position="223"/>
    </location>
</feature>
<feature type="transmembrane region" description="Helical" evidence="1">
    <location>
        <begin position="431"/>
        <end position="451"/>
    </location>
</feature>
<keyword evidence="1" id="KW-1133">Transmembrane helix</keyword>
<name>A0ABD5YWE5_9EURY</name>
<keyword evidence="1" id="KW-0812">Transmembrane</keyword>
<feature type="transmembrane region" description="Helical" evidence="1">
    <location>
        <begin position="80"/>
        <end position="98"/>
    </location>
</feature>
<feature type="transmembrane region" description="Helical" evidence="1">
    <location>
        <begin position="384"/>
        <end position="411"/>
    </location>
</feature>
<evidence type="ECO:0000313" key="2">
    <source>
        <dbReference type="EMBL" id="MFC7193393.1"/>
    </source>
</evidence>
<comment type="caution">
    <text evidence="2">The sequence shown here is derived from an EMBL/GenBank/DDBJ whole genome shotgun (WGS) entry which is preliminary data.</text>
</comment>
<dbReference type="RefSeq" id="WP_390207172.1">
    <property type="nucleotide sequence ID" value="NZ_JBHTAX010000008.1"/>
</dbReference>
<reference evidence="2 3" key="1">
    <citation type="journal article" date="2019" name="Int. J. Syst. Evol. Microbiol.">
        <title>The Global Catalogue of Microorganisms (GCM) 10K type strain sequencing project: providing services to taxonomists for standard genome sequencing and annotation.</title>
        <authorList>
            <consortium name="The Broad Institute Genomics Platform"/>
            <consortium name="The Broad Institute Genome Sequencing Center for Infectious Disease"/>
            <person name="Wu L."/>
            <person name="Ma J."/>
        </authorList>
    </citation>
    <scope>NUCLEOTIDE SEQUENCE [LARGE SCALE GENOMIC DNA]</scope>
    <source>
        <strain evidence="2 3">RDMS1</strain>
    </source>
</reference>
<feature type="non-terminal residue" evidence="2">
    <location>
        <position position="1"/>
    </location>
</feature>
<feature type="transmembrane region" description="Helical" evidence="1">
    <location>
        <begin position="356"/>
        <end position="378"/>
    </location>
</feature>
<dbReference type="EMBL" id="JBHTAX010000008">
    <property type="protein sequence ID" value="MFC7193393.1"/>
    <property type="molecule type" value="Genomic_DNA"/>
</dbReference>
<feature type="transmembrane region" description="Helical" evidence="1">
    <location>
        <begin position="304"/>
        <end position="327"/>
    </location>
</feature>
<dbReference type="Proteomes" id="UP001596417">
    <property type="component" value="Unassembled WGS sequence"/>
</dbReference>
<feature type="transmembrane region" description="Helical" evidence="1">
    <location>
        <begin position="20"/>
        <end position="45"/>
    </location>
</feature>
<evidence type="ECO:0000313" key="3">
    <source>
        <dbReference type="Proteomes" id="UP001596417"/>
    </source>
</evidence>
<keyword evidence="1" id="KW-0472">Membrane</keyword>
<accession>A0ABD5YWE5</accession>
<feature type="transmembrane region" description="Helical" evidence="1">
    <location>
        <begin position="280"/>
        <end position="298"/>
    </location>
</feature>
<keyword evidence="3" id="KW-1185">Reference proteome</keyword>